<proteinExistence type="predicted"/>
<reference evidence="1 2" key="1">
    <citation type="submission" date="2015-01" db="EMBL/GenBank/DDBJ databases">
        <title>Evolution of Trichinella species and genotypes.</title>
        <authorList>
            <person name="Korhonen P.K."/>
            <person name="Edoardo P."/>
            <person name="Giuseppe L.R."/>
            <person name="Gasser R.B."/>
        </authorList>
    </citation>
    <scope>NUCLEOTIDE SEQUENCE [LARGE SCALE GENOMIC DNA]</scope>
    <source>
        <strain evidence="1">ISS37</strain>
    </source>
</reference>
<dbReference type="OrthoDB" id="10446167at2759"/>
<protein>
    <submittedName>
        <fullName evidence="1">Uncharacterized protein</fullName>
    </submittedName>
</protein>
<name>A0A0V0RRP9_9BILA</name>
<accession>A0A0V0RRP9</accession>
<keyword evidence="2" id="KW-1185">Reference proteome</keyword>
<evidence type="ECO:0000313" key="1">
    <source>
        <dbReference type="EMBL" id="KRX17138.1"/>
    </source>
</evidence>
<sequence length="81" mass="9506">MVDGCKKQGKTFLANLKKKLIIIEQLIVIRNSPLRRFVSEDVVADWRMDCFEHTCMQSSMVEKLFKLPPQPLYVNDTHRRA</sequence>
<organism evidence="1 2">
    <name type="scientific">Trichinella nelsoni</name>
    <dbReference type="NCBI Taxonomy" id="6336"/>
    <lineage>
        <taxon>Eukaryota</taxon>
        <taxon>Metazoa</taxon>
        <taxon>Ecdysozoa</taxon>
        <taxon>Nematoda</taxon>
        <taxon>Enoplea</taxon>
        <taxon>Dorylaimia</taxon>
        <taxon>Trichinellida</taxon>
        <taxon>Trichinellidae</taxon>
        <taxon>Trichinella</taxon>
    </lineage>
</organism>
<gene>
    <name evidence="1" type="ORF">T07_2048</name>
</gene>
<dbReference type="EMBL" id="JYDL01000093">
    <property type="protein sequence ID" value="KRX17138.1"/>
    <property type="molecule type" value="Genomic_DNA"/>
</dbReference>
<comment type="caution">
    <text evidence="1">The sequence shown here is derived from an EMBL/GenBank/DDBJ whole genome shotgun (WGS) entry which is preliminary data.</text>
</comment>
<dbReference type="AlphaFoldDB" id="A0A0V0RRP9"/>
<dbReference type="Proteomes" id="UP000054630">
    <property type="component" value="Unassembled WGS sequence"/>
</dbReference>
<evidence type="ECO:0000313" key="2">
    <source>
        <dbReference type="Proteomes" id="UP000054630"/>
    </source>
</evidence>